<dbReference type="PANTHER" id="PTHR48030:SF3">
    <property type="entry name" value="SPLICING FACTOR 3B SUBUNIT 4"/>
    <property type="match status" value="1"/>
</dbReference>
<dbReference type="Pfam" id="PF00076">
    <property type="entry name" value="RRM_1"/>
    <property type="match status" value="2"/>
</dbReference>
<dbReference type="VEuPathDB" id="FungiDB:GWK60_I05401"/>
<dbReference type="GO" id="GO:0048026">
    <property type="term" value="P:positive regulation of mRNA splicing, via spliceosome"/>
    <property type="evidence" value="ECO:0007669"/>
    <property type="project" value="TreeGrafter"/>
</dbReference>
<keyword evidence="2" id="KW-0677">Repeat</keyword>
<name>A0A0W0CQC1_CANGB</name>
<evidence type="ECO:0000256" key="3">
    <source>
        <dbReference type="ARBA" id="ARBA00022884"/>
    </source>
</evidence>
<dbReference type="EMBL" id="LLZZ01000114">
    <property type="protein sequence ID" value="KTB05109.1"/>
    <property type="molecule type" value="Genomic_DNA"/>
</dbReference>
<dbReference type="PROSITE" id="PS50102">
    <property type="entry name" value="RRM"/>
    <property type="match status" value="2"/>
</dbReference>
<evidence type="ECO:0000259" key="6">
    <source>
        <dbReference type="PROSITE" id="PS50102"/>
    </source>
</evidence>
<dbReference type="Gene3D" id="3.30.70.330">
    <property type="match status" value="2"/>
</dbReference>
<feature type="domain" description="RRM" evidence="6">
    <location>
        <begin position="106"/>
        <end position="183"/>
    </location>
</feature>
<dbReference type="FunFam" id="3.30.70.330:FF:000895">
    <property type="entry name" value="Hsh49p"/>
    <property type="match status" value="1"/>
</dbReference>
<evidence type="ECO:0000256" key="5">
    <source>
        <dbReference type="PROSITE-ProRule" id="PRU00176"/>
    </source>
</evidence>
<dbReference type="VEuPathDB" id="FungiDB:B1J91_I09900g"/>
<evidence type="ECO:0000313" key="7">
    <source>
        <dbReference type="EMBL" id="KTB05109.1"/>
    </source>
</evidence>
<evidence type="ECO:0000256" key="2">
    <source>
        <dbReference type="ARBA" id="ARBA00022737"/>
    </source>
</evidence>
<dbReference type="Proteomes" id="UP000054886">
    <property type="component" value="Unassembled WGS sequence"/>
</dbReference>
<dbReference type="VEuPathDB" id="FungiDB:CAGL0I09900g"/>
<dbReference type="PhylomeDB" id="A0A0W0CQC1"/>
<dbReference type="AlphaFoldDB" id="A0A0W0CQC1"/>
<keyword evidence="4" id="KW-0539">Nucleus</keyword>
<evidence type="ECO:0000313" key="8">
    <source>
        <dbReference type="Proteomes" id="UP000054886"/>
    </source>
</evidence>
<organism evidence="7 8">
    <name type="scientific">Candida glabrata</name>
    <name type="common">Yeast</name>
    <name type="synonym">Torulopsis glabrata</name>
    <dbReference type="NCBI Taxonomy" id="5478"/>
    <lineage>
        <taxon>Eukaryota</taxon>
        <taxon>Fungi</taxon>
        <taxon>Dikarya</taxon>
        <taxon>Ascomycota</taxon>
        <taxon>Saccharomycotina</taxon>
        <taxon>Saccharomycetes</taxon>
        <taxon>Saccharomycetales</taxon>
        <taxon>Saccharomycetaceae</taxon>
        <taxon>Nakaseomyces</taxon>
    </lineage>
</organism>
<dbReference type="InterPro" id="IPR012677">
    <property type="entry name" value="Nucleotide-bd_a/b_plait_sf"/>
</dbReference>
<reference evidence="7 8" key="1">
    <citation type="submission" date="2015-10" db="EMBL/GenBank/DDBJ databases">
        <title>Draft genomes sequences of Candida glabrata isolates 1A, 1B, 2A, 2B, 3A and 3B.</title>
        <authorList>
            <person name="Haavelsrud O.E."/>
            <person name="Gaustad P."/>
        </authorList>
    </citation>
    <scope>NUCLEOTIDE SEQUENCE [LARGE SCALE GENOMIC DNA]</scope>
    <source>
        <strain evidence="7">910700640</strain>
    </source>
</reference>
<sequence length="211" mass="24185">MSDPEATIYVGNIDTKVTKELLYELFTQVGQVKKVKYPKDKISQEYQGFAFIEFFSTADADYVLNVMNNNVKLYQKVLKIRRSNQAVQKDDANKKHELDASLLPVAKVFVKDIADTVEVRHLTQLFSKFGPLAKTPEVFTVSNGEVRCAFIYFKFYDNADLAIQTLNGQFIMNKKASLEYAFKENGRKNLRYGTEADRILNKEARKNGILK</sequence>
<dbReference type="GO" id="GO:0071004">
    <property type="term" value="C:U2-type prespliceosome"/>
    <property type="evidence" value="ECO:0007669"/>
    <property type="project" value="EnsemblFungi"/>
</dbReference>
<evidence type="ECO:0000256" key="1">
    <source>
        <dbReference type="ARBA" id="ARBA00004123"/>
    </source>
</evidence>
<protein>
    <submittedName>
        <fullName evidence="7">Protein HSH49</fullName>
    </submittedName>
</protein>
<gene>
    <name evidence="7" type="ORF">AO440_002760</name>
</gene>
<dbReference type="InterPro" id="IPR052084">
    <property type="entry name" value="SF3B4_spliceosome_assoc"/>
</dbReference>
<dbReference type="OrthoDB" id="10259687at2759"/>
<dbReference type="InterPro" id="IPR035979">
    <property type="entry name" value="RBD_domain_sf"/>
</dbReference>
<dbReference type="GO" id="GO:0071011">
    <property type="term" value="C:precatalytic spliceosome"/>
    <property type="evidence" value="ECO:0007669"/>
    <property type="project" value="TreeGrafter"/>
</dbReference>
<dbReference type="GO" id="GO:0003723">
    <property type="term" value="F:RNA binding"/>
    <property type="evidence" value="ECO:0007669"/>
    <property type="project" value="UniProtKB-UniRule"/>
</dbReference>
<dbReference type="GO" id="GO:0005730">
    <property type="term" value="C:nucleolus"/>
    <property type="evidence" value="ECO:0007669"/>
    <property type="project" value="TreeGrafter"/>
</dbReference>
<dbReference type="PANTHER" id="PTHR48030">
    <property type="entry name" value="SPLICING FACTOR 3B SUBUNIT 4"/>
    <property type="match status" value="1"/>
</dbReference>
<comment type="subcellular location">
    <subcellularLocation>
        <location evidence="1">Nucleus</location>
    </subcellularLocation>
</comment>
<dbReference type="GO" id="GO:0000398">
    <property type="term" value="P:mRNA splicing, via spliceosome"/>
    <property type="evidence" value="ECO:0007669"/>
    <property type="project" value="EnsemblFungi"/>
</dbReference>
<dbReference type="OMA" id="IVWELMI"/>
<proteinExistence type="predicted"/>
<dbReference type="VEuPathDB" id="FungiDB:GVI51_I09757"/>
<evidence type="ECO:0000256" key="4">
    <source>
        <dbReference type="ARBA" id="ARBA00023242"/>
    </source>
</evidence>
<dbReference type="SUPFAM" id="SSF54928">
    <property type="entry name" value="RNA-binding domain, RBD"/>
    <property type="match status" value="1"/>
</dbReference>
<accession>A0A0W0CQC1</accession>
<dbReference type="InterPro" id="IPR000504">
    <property type="entry name" value="RRM_dom"/>
</dbReference>
<dbReference type="SMART" id="SM00360">
    <property type="entry name" value="RRM"/>
    <property type="match status" value="2"/>
</dbReference>
<keyword evidence="3 5" id="KW-0694">RNA-binding</keyword>
<comment type="caution">
    <text evidence="7">The sequence shown here is derived from an EMBL/GenBank/DDBJ whole genome shotgun (WGS) entry which is preliminary data.</text>
</comment>
<dbReference type="GO" id="GO:0005686">
    <property type="term" value="C:U2 snRNP"/>
    <property type="evidence" value="ECO:0007669"/>
    <property type="project" value="EnsemblFungi"/>
</dbReference>
<feature type="domain" description="RRM" evidence="6">
    <location>
        <begin position="6"/>
        <end position="85"/>
    </location>
</feature>